<protein>
    <submittedName>
        <fullName evidence="1">Carbohydrate-binding module family 24 protein</fullName>
    </submittedName>
</protein>
<dbReference type="GO" id="GO:0004252">
    <property type="term" value="F:serine-type endopeptidase activity"/>
    <property type="evidence" value="ECO:0007669"/>
    <property type="project" value="InterPro"/>
</dbReference>
<gene>
    <name evidence="1" type="ORF">N658DRAFT_485072</name>
</gene>
<evidence type="ECO:0000313" key="2">
    <source>
        <dbReference type="Proteomes" id="UP001305647"/>
    </source>
</evidence>
<dbReference type="InterPro" id="IPR036852">
    <property type="entry name" value="Peptidase_S8/S53_dom_sf"/>
</dbReference>
<reference evidence="1" key="2">
    <citation type="submission" date="2023-05" db="EMBL/GenBank/DDBJ databases">
        <authorList>
            <consortium name="Lawrence Berkeley National Laboratory"/>
            <person name="Steindorff A."/>
            <person name="Hensen N."/>
            <person name="Bonometti L."/>
            <person name="Westerberg I."/>
            <person name="Brannstrom I.O."/>
            <person name="Guillou S."/>
            <person name="Cros-Aarteil S."/>
            <person name="Calhoun S."/>
            <person name="Haridas S."/>
            <person name="Kuo A."/>
            <person name="Mondo S."/>
            <person name="Pangilinan J."/>
            <person name="Riley R."/>
            <person name="Labutti K."/>
            <person name="Andreopoulos B."/>
            <person name="Lipzen A."/>
            <person name="Chen C."/>
            <person name="Yanf M."/>
            <person name="Daum C."/>
            <person name="Ng V."/>
            <person name="Clum A."/>
            <person name="Ohm R."/>
            <person name="Martin F."/>
            <person name="Silar P."/>
            <person name="Natvig D."/>
            <person name="Lalanne C."/>
            <person name="Gautier V."/>
            <person name="Ament-Velasquez S.L."/>
            <person name="Kruys A."/>
            <person name="Hutchinson M.I."/>
            <person name="Powell A.J."/>
            <person name="Barry K."/>
            <person name="Miller A.N."/>
            <person name="Grigoriev I.V."/>
            <person name="Debuchy R."/>
            <person name="Gladieux P."/>
            <person name="Thoren M.H."/>
            <person name="Johannesson H."/>
        </authorList>
    </citation>
    <scope>NUCLEOTIDE SEQUENCE</scope>
    <source>
        <strain evidence="1">CBS 757.83</strain>
    </source>
</reference>
<sequence length="1115" mass="121487">MTLLYSGYDSYYRDGQGRPVVSTFEGPGRARDWEYIIQKTNAAFIPDWSKTNGNTYVDASYIEFLEAAERNCGTDLQYMMPASPWFYTNLPGYKKNWLSGSSYVQIISWNDFGANTGAVVVTVGSMTVDKRPIETSCDDTSGYTNWNAFVASTAGGTVSRTVNSTQWVCIEGTAAAGFDELCAFTCRYGYCPVGACLCTKMGPGNTLPGPDTPGFGTASYWGLCSFACNYGFGCPNAYCDTAEHDLVIPNVSPFTPDACTSGVGEGSLGGLCGFLCNFGFCPIHSCTCTSTGALHLPPGPSDTVTGEADPRVDERIFGPLCEFACSRGYCPEGVCVQVDIDDGNPYKDINVAYIGPEVHSNPTAACESPCVLVLPPSGLPATTTIQLPPYTTSFQVGQTITTTTLYPADIVTDVISFSNINITGSVTDGAVFPRCTSMKPDAIPITLTYVSNSATTVTIRQVDLPPWLQITQGPAEKWTSTCGGWTSGTITNSDIQWTYSPSTAISSSPVPVYTGGVFPPPSRVEPITEPMGNTCSNKRCPSDKEDDDVVIVRVKCDELWFFIFCIDTKIFGWKFTFPKGIMGPGPPPLLHNIEGWKFIHPPNRPAWPKIIFGQPSARDYDSDSDSDSDGNSSTIPPCSLHHSFGTMLIFVRFLPKSLYLNINDMPGIASGNRWQNTVATPQSRRDVEPRTSVPARNMTTLRGRAIDNPTVDDEGNWHRSLISTPRGEKWYVQGLHHYYHDGKLGEGQYVYITEEGILDPAYMLQGASLATYAVEHSIFNGMLSLDAFIHAQNVAQFVVGQTTGIVPRATLVTMPINDQNWMTGFAPGSGWPVELKKIRQKEYLVRYVQDTLDCVWVNSAGNIHDQVIMFPDLSFPTMWKHSREMRDMLVVAATSKHGFLAKLNLAWSVGNGLDVEADIRGQWYQESRLPSPGNTHSWTPGGGSESALTWHAGPVQPTCTANCGKLCTGYYCVPQPTGSPPDFFDPVNTAVSTTTTTTTATTPSSKPNLTPLTRGPINCFNEADYPGHTDIQSNGQDYFSVEFSGVGKGGLTISPGDAPIRFRRTDNYGVNYDYRVEWVDGCVTTVGQQSFQFPISQASPITAYLLVREAFTKCK</sequence>
<dbReference type="EMBL" id="MU863630">
    <property type="protein sequence ID" value="KAK4102843.1"/>
    <property type="molecule type" value="Genomic_DNA"/>
</dbReference>
<organism evidence="1 2">
    <name type="scientific">Parathielavia hyrcaniae</name>
    <dbReference type="NCBI Taxonomy" id="113614"/>
    <lineage>
        <taxon>Eukaryota</taxon>
        <taxon>Fungi</taxon>
        <taxon>Dikarya</taxon>
        <taxon>Ascomycota</taxon>
        <taxon>Pezizomycotina</taxon>
        <taxon>Sordariomycetes</taxon>
        <taxon>Sordariomycetidae</taxon>
        <taxon>Sordariales</taxon>
        <taxon>Chaetomiaceae</taxon>
        <taxon>Parathielavia</taxon>
    </lineage>
</organism>
<dbReference type="SUPFAM" id="SSF52743">
    <property type="entry name" value="Subtilisin-like"/>
    <property type="match status" value="1"/>
</dbReference>
<accession>A0AAN6Q3H2</accession>
<reference evidence="1" key="1">
    <citation type="journal article" date="2023" name="Mol. Phylogenet. Evol.">
        <title>Genome-scale phylogeny and comparative genomics of the fungal order Sordariales.</title>
        <authorList>
            <person name="Hensen N."/>
            <person name="Bonometti L."/>
            <person name="Westerberg I."/>
            <person name="Brannstrom I.O."/>
            <person name="Guillou S."/>
            <person name="Cros-Aarteil S."/>
            <person name="Calhoun S."/>
            <person name="Haridas S."/>
            <person name="Kuo A."/>
            <person name="Mondo S."/>
            <person name="Pangilinan J."/>
            <person name="Riley R."/>
            <person name="LaButti K."/>
            <person name="Andreopoulos B."/>
            <person name="Lipzen A."/>
            <person name="Chen C."/>
            <person name="Yan M."/>
            <person name="Daum C."/>
            <person name="Ng V."/>
            <person name="Clum A."/>
            <person name="Steindorff A."/>
            <person name="Ohm R.A."/>
            <person name="Martin F."/>
            <person name="Silar P."/>
            <person name="Natvig D.O."/>
            <person name="Lalanne C."/>
            <person name="Gautier V."/>
            <person name="Ament-Velasquez S.L."/>
            <person name="Kruys A."/>
            <person name="Hutchinson M.I."/>
            <person name="Powell A.J."/>
            <person name="Barry K."/>
            <person name="Miller A.N."/>
            <person name="Grigoriev I.V."/>
            <person name="Debuchy R."/>
            <person name="Gladieux P."/>
            <person name="Hiltunen Thoren M."/>
            <person name="Johannesson H."/>
        </authorList>
    </citation>
    <scope>NUCLEOTIDE SEQUENCE</scope>
    <source>
        <strain evidence="1">CBS 757.83</strain>
    </source>
</reference>
<evidence type="ECO:0000313" key="1">
    <source>
        <dbReference type="EMBL" id="KAK4102843.1"/>
    </source>
</evidence>
<proteinExistence type="predicted"/>
<dbReference type="Proteomes" id="UP001305647">
    <property type="component" value="Unassembled WGS sequence"/>
</dbReference>
<comment type="caution">
    <text evidence="1">The sequence shown here is derived from an EMBL/GenBank/DDBJ whole genome shotgun (WGS) entry which is preliminary data.</text>
</comment>
<keyword evidence="2" id="KW-1185">Reference proteome</keyword>
<dbReference type="AlphaFoldDB" id="A0AAN6Q3H2"/>
<name>A0AAN6Q3H2_9PEZI</name>
<dbReference type="GO" id="GO:0006508">
    <property type="term" value="P:proteolysis"/>
    <property type="evidence" value="ECO:0007669"/>
    <property type="project" value="InterPro"/>
</dbReference>